<protein>
    <submittedName>
        <fullName evidence="2">Uncharacterized protein</fullName>
    </submittedName>
</protein>
<organism evidence="2">
    <name type="scientific">Siphoviridae sp. ctkKt3</name>
    <dbReference type="NCBI Taxonomy" id="2825642"/>
    <lineage>
        <taxon>Viruses</taxon>
        <taxon>Duplodnaviria</taxon>
        <taxon>Heunggongvirae</taxon>
        <taxon>Uroviricota</taxon>
        <taxon>Caudoviricetes</taxon>
    </lineage>
</organism>
<evidence type="ECO:0000313" key="2">
    <source>
        <dbReference type="EMBL" id="DAF99633.1"/>
    </source>
</evidence>
<proteinExistence type="predicted"/>
<name>A0A8S5UYS2_9CAUD</name>
<sequence length="96" mass="10949">METAGPYKQSETVRNDDTGVAGDAGNVHMPCIDDVKEREMSTKDLTNDELEDLIAKFNTKDPQDRAVFYALIELKTYRSIESLEGKELLRERKEPK</sequence>
<reference evidence="2" key="1">
    <citation type="journal article" date="2021" name="Proc. Natl. Acad. Sci. U.S.A.">
        <title>A Catalog of Tens of Thousands of Viruses from Human Metagenomes Reveals Hidden Associations with Chronic Diseases.</title>
        <authorList>
            <person name="Tisza M.J."/>
            <person name="Buck C.B."/>
        </authorList>
    </citation>
    <scope>NUCLEOTIDE SEQUENCE</scope>
    <source>
        <strain evidence="2">CtkKt3</strain>
    </source>
</reference>
<accession>A0A8S5UYS2</accession>
<evidence type="ECO:0000256" key="1">
    <source>
        <dbReference type="SAM" id="MobiDB-lite"/>
    </source>
</evidence>
<feature type="region of interest" description="Disordered" evidence="1">
    <location>
        <begin position="1"/>
        <end position="28"/>
    </location>
</feature>
<dbReference type="EMBL" id="BK016169">
    <property type="protein sequence ID" value="DAF99633.1"/>
    <property type="molecule type" value="Genomic_DNA"/>
</dbReference>